<evidence type="ECO:0000313" key="2">
    <source>
        <dbReference type="Proteomes" id="UP000757232"/>
    </source>
</evidence>
<dbReference type="OrthoDB" id="3181259at2759"/>
<gene>
    <name evidence="1" type="ORF">A7U60_g1298</name>
</gene>
<keyword evidence="2" id="KW-1185">Reference proteome</keyword>
<comment type="caution">
    <text evidence="1">The sequence shown here is derived from an EMBL/GenBank/DDBJ whole genome shotgun (WGS) entry which is preliminary data.</text>
</comment>
<dbReference type="EMBL" id="LNZH02000087">
    <property type="protein sequence ID" value="OCB91453.1"/>
    <property type="molecule type" value="Genomic_DNA"/>
</dbReference>
<accession>A0A9Q5I4D7</accession>
<evidence type="ECO:0000313" key="1">
    <source>
        <dbReference type="EMBL" id="OCB91453.1"/>
    </source>
</evidence>
<dbReference type="AlphaFoldDB" id="A0A9Q5I4D7"/>
<reference evidence="1" key="1">
    <citation type="submission" date="2016-06" db="EMBL/GenBank/DDBJ databases">
        <title>Draft Genome sequence of the fungus Inonotus baumii.</title>
        <authorList>
            <person name="Zhu H."/>
            <person name="Lin W."/>
        </authorList>
    </citation>
    <scope>NUCLEOTIDE SEQUENCE</scope>
    <source>
        <strain evidence="1">821</strain>
    </source>
</reference>
<protein>
    <recommendedName>
        <fullName evidence="3">F-box domain-containing protein</fullName>
    </recommendedName>
</protein>
<dbReference type="Proteomes" id="UP000757232">
    <property type="component" value="Unassembled WGS sequence"/>
</dbReference>
<name>A0A9Q5I4D7_SANBA</name>
<evidence type="ECO:0008006" key="3">
    <source>
        <dbReference type="Google" id="ProtNLM"/>
    </source>
</evidence>
<proteinExistence type="predicted"/>
<dbReference type="SUPFAM" id="SSF52047">
    <property type="entry name" value="RNI-like"/>
    <property type="match status" value="1"/>
</dbReference>
<sequence length="558" mass="61590">MLDAIDMKFACWTSDALRSRLSLALIMAGPTETWDWTPFEETTLVSPTDEEQEIALAAVDPRPLHVEVIRIDEAISKLEAELSSLRLQRLQVLADNALINNIPPEILARVFELGVHENQNLLPVICLVSKHWRELSLATPTLWSYIALDHQWHYGRGAELLRKIRTHMQRAQAARIHVDLDFRYAESLAEARSIMQALHPHLSRCFSFRVCVPDWDWMAIVAENCGNMHDSLESIALRIDPGDSEDAAPVPLLTGIFPRLFSVTLEQTPLACVFSKAQTPGLRNFHLIRDARYHANQRIRIALREYLGALTSAPELEDVRLQSAIFHLDGSEGVFQHSPILTLVPNLTDLAISFLDATNVGLFLDTVSLPSLVRLAVQMDAGPEGDNLAWLANLSTAAMQGRLPSLRHLELRACTTEGPALAPLIRALHGLPQLTALGLAAPPSGMVGARLFELLASGPASESPAAANANFRRISSTSSWLLPNMRVLSLSGCRDVSGHEILRVVRARLAQPAYATPERGGAARISMVRIVPCYPLDPEVVDSLKMNCDEVRIVSPNQ</sequence>
<organism evidence="1 2">
    <name type="scientific">Sanghuangporus baumii</name>
    <name type="common">Phellinus baumii</name>
    <dbReference type="NCBI Taxonomy" id="108892"/>
    <lineage>
        <taxon>Eukaryota</taxon>
        <taxon>Fungi</taxon>
        <taxon>Dikarya</taxon>
        <taxon>Basidiomycota</taxon>
        <taxon>Agaricomycotina</taxon>
        <taxon>Agaricomycetes</taxon>
        <taxon>Hymenochaetales</taxon>
        <taxon>Hymenochaetaceae</taxon>
        <taxon>Sanghuangporus</taxon>
    </lineage>
</organism>
<dbReference type="InterPro" id="IPR032675">
    <property type="entry name" value="LRR_dom_sf"/>
</dbReference>
<dbReference type="Gene3D" id="3.80.10.10">
    <property type="entry name" value="Ribonuclease Inhibitor"/>
    <property type="match status" value="1"/>
</dbReference>